<comment type="caution">
    <text evidence="1">The sequence shown here is derived from an EMBL/GenBank/DDBJ whole genome shotgun (WGS) entry which is preliminary data.</text>
</comment>
<reference evidence="1" key="1">
    <citation type="journal article" date="2015" name="Nature">
        <title>Complex archaea that bridge the gap between prokaryotes and eukaryotes.</title>
        <authorList>
            <person name="Spang A."/>
            <person name="Saw J.H."/>
            <person name="Jorgensen S.L."/>
            <person name="Zaremba-Niedzwiedzka K."/>
            <person name="Martijn J."/>
            <person name="Lind A.E."/>
            <person name="van Eijk R."/>
            <person name="Schleper C."/>
            <person name="Guy L."/>
            <person name="Ettema T.J."/>
        </authorList>
    </citation>
    <scope>NUCLEOTIDE SEQUENCE</scope>
</reference>
<evidence type="ECO:0000313" key="1">
    <source>
        <dbReference type="EMBL" id="KKL98451.1"/>
    </source>
</evidence>
<gene>
    <name evidence="1" type="ORF">LCGC14_1824350</name>
</gene>
<sequence>MTKKKPVKKKSVKNKLIKKKVAKNISYAFGKKYNFIRSLLNHILPREFHNLEGNISIDEQLYILLFVANRLHFYDLSDFLNRLARVLYLKKHNLKEMSSMGKPPPIFIKIAQEITNEKNKKSKI</sequence>
<dbReference type="EMBL" id="LAZR01017921">
    <property type="protein sequence ID" value="KKL98451.1"/>
    <property type="molecule type" value="Genomic_DNA"/>
</dbReference>
<organism evidence="1">
    <name type="scientific">marine sediment metagenome</name>
    <dbReference type="NCBI Taxonomy" id="412755"/>
    <lineage>
        <taxon>unclassified sequences</taxon>
        <taxon>metagenomes</taxon>
        <taxon>ecological metagenomes</taxon>
    </lineage>
</organism>
<name>A0A0F9H671_9ZZZZ</name>
<accession>A0A0F9H671</accession>
<dbReference type="AlphaFoldDB" id="A0A0F9H671"/>
<proteinExistence type="predicted"/>
<protein>
    <submittedName>
        <fullName evidence="1">Uncharacterized protein</fullName>
    </submittedName>
</protein>